<dbReference type="InterPro" id="IPR025753">
    <property type="entry name" value="AAA_N_dom"/>
</dbReference>
<dbReference type="PROSITE" id="PS00674">
    <property type="entry name" value="AAA"/>
    <property type="match status" value="2"/>
</dbReference>
<dbReference type="Gramene" id="KVI08807">
    <property type="protein sequence ID" value="KVI08807"/>
    <property type="gene ID" value="Ccrd_012816"/>
</dbReference>
<keyword evidence="9" id="KW-1185">Reference proteome</keyword>
<feature type="region of interest" description="Disordered" evidence="6">
    <location>
        <begin position="1214"/>
        <end position="1249"/>
    </location>
</feature>
<evidence type="ECO:0000313" key="8">
    <source>
        <dbReference type="EMBL" id="KVI08807.1"/>
    </source>
</evidence>
<dbReference type="GO" id="GO:0006950">
    <property type="term" value="P:response to stress"/>
    <property type="evidence" value="ECO:0007669"/>
    <property type="project" value="UniProtKB-ARBA"/>
</dbReference>
<dbReference type="Pfam" id="PF00004">
    <property type="entry name" value="AAA"/>
    <property type="match status" value="3"/>
</dbReference>
<dbReference type="Proteomes" id="UP000243975">
    <property type="component" value="Unassembled WGS sequence"/>
</dbReference>
<comment type="cofactor">
    <cofactor evidence="1">
        <name>Mg(2+)</name>
        <dbReference type="ChEBI" id="CHEBI:18420"/>
    </cofactor>
</comment>
<feature type="domain" description="AAA+ ATPase" evidence="7">
    <location>
        <begin position="587"/>
        <end position="731"/>
    </location>
</feature>
<dbReference type="CDD" id="cd19510">
    <property type="entry name" value="RecA-like_BCS1"/>
    <property type="match status" value="2"/>
</dbReference>
<comment type="catalytic activity">
    <reaction evidence="5">
        <text>ATP + H2O = ADP + phosphate + H(+)</text>
        <dbReference type="Rhea" id="RHEA:13065"/>
        <dbReference type="ChEBI" id="CHEBI:15377"/>
        <dbReference type="ChEBI" id="CHEBI:15378"/>
        <dbReference type="ChEBI" id="CHEBI:30616"/>
        <dbReference type="ChEBI" id="CHEBI:43474"/>
        <dbReference type="ChEBI" id="CHEBI:456216"/>
    </reaction>
</comment>
<dbReference type="InterPro" id="IPR058017">
    <property type="entry name" value="At3g28540-like_C"/>
</dbReference>
<feature type="compositionally biased region" description="Basic and acidic residues" evidence="6">
    <location>
        <begin position="1214"/>
        <end position="1241"/>
    </location>
</feature>
<evidence type="ECO:0000313" key="9">
    <source>
        <dbReference type="Proteomes" id="UP000243975"/>
    </source>
</evidence>
<protein>
    <submittedName>
        <fullName evidence="8">AAA+ ATPase domain-containing protein</fullName>
    </submittedName>
</protein>
<dbReference type="STRING" id="59895.A0A118K5A6"/>
<dbReference type="InterPro" id="IPR027417">
    <property type="entry name" value="P-loop_NTPase"/>
</dbReference>
<dbReference type="InterPro" id="IPR050747">
    <property type="entry name" value="Mitochondrial_chaperone_BCS1"/>
</dbReference>
<accession>A0A118K5A6</accession>
<name>A0A118K5A6_CYNCS</name>
<dbReference type="SMART" id="SM00382">
    <property type="entry name" value="AAA"/>
    <property type="match status" value="3"/>
</dbReference>
<dbReference type="InterPro" id="IPR003593">
    <property type="entry name" value="AAA+_ATPase"/>
</dbReference>
<dbReference type="Gene3D" id="6.10.280.40">
    <property type="match status" value="3"/>
</dbReference>
<evidence type="ECO:0000256" key="1">
    <source>
        <dbReference type="ARBA" id="ARBA00001946"/>
    </source>
</evidence>
<sequence>MVVRSVARDYLPPEFRDYLYLGFRNFINKFSTHLTMVVYEFDGFQDNEIYNATELYVAAKMSTDIHRLKVIKNPTQKNITVTMEVNEDFTDTFNGVKFYWSLVSKKTPTRQYYSHDNRTSRTDLRSLELTFHRDHKDLVLNEYLPFILNDAEMKKQEQKTVKLFTVNTNSSYSRMATAMWTSVNLDHPASFATLAMDADTKEMVKKDLDRFVARREYYRKVGKAWKRGYLLYGPPGTGKSSLIAAMANYLNFDIYDLELTDIKSNSELRSLLVATANRSILVVEDIDCSVELHDRVTLSGFLNFVDGLWSSCGDERIIIFTTNRKDKLDPALIRPGRMDLHIHMSYCTPCGFRLLASNYLGITQHDLFNQIEDLMSEVDVTPAEVAEQLLKDDDPSVVLDGLIKFFDDNQVYSAAEHYLSARMSPATHRLKVTKTPNQKHIVIGTEINEEFTDNYKGVKFYWSTVSKKTPTREYYSDDDVTHSSRSDLRSMELTFHRKHRDLALNDYLPFIVQVAEKKKREQQTVKLFTVNSNGLYSREGTWKSVNLDHPSNFATLAIDSDMKEMVMKDLDRFKQRREYYRKVGKAWKRGYLLYGPPGTGKSSLIAAISNYLKFDIYDLQLTDIKSNSELRTLLMATANRSILVVEDIDCSATLHDRVAVEAAKAARRRSSYYSKENEVTLSGFLNFIDGLWSSCGDERIIIFTTNHKDKLDPALIRPGRMDVHIHLSYCTPCAFRVLVNNYFGINEHNLFQQIEDLMMEIDVTPAEIAEQLLKDDNPDIMLNALHFQKMSSSTESKIAMAKTVVSTIGSVAAAAMVARSVARDYMPPEFQDYLYFGFRNFINKFSTQLTMVIYESDGFRDNEIYNATQLYLAARISAEIHRLKVTKNPSEKNIRVAMESNEEFTDIYNGVKFKWSFLSKKTPTREYYNDDDSSGSSRSDQRTLELTFHRKHKDLALNDYLPFIINDTTTRKQEEKTVKLFTVNTKNMYSGRPTAWTSVNLDHPANFSTLAMDPDVKEKMMKDLDRFAARREYYRKVGKAWKRGYLLYGPPGTGKSSLIAAMANYLKFDIYDLELTAIKSNSELRNLLVSTANRSILVVEDIDCSVELHDRVAVAAAKALARENHRRALLRPGRMDVHIHMSYCTSSGFRVLASNYLNITQHDLFEKIEDLIREVEITPAEVAEQLLKDDDPDIALGGLVGFFDVKRKENEEAKARAMEEEQLVAKEKEELDSKQNKEKQQDNGNLLID</sequence>
<dbReference type="SUPFAM" id="SSF52540">
    <property type="entry name" value="P-loop containing nucleoside triphosphate hydrolases"/>
    <property type="match status" value="3"/>
</dbReference>
<dbReference type="InterPro" id="IPR003959">
    <property type="entry name" value="ATPase_AAA_core"/>
</dbReference>
<dbReference type="Pfam" id="PF25568">
    <property type="entry name" value="AAA_lid_At3g28540"/>
    <property type="match status" value="3"/>
</dbReference>
<dbReference type="Pfam" id="PF14363">
    <property type="entry name" value="AAA_assoc"/>
    <property type="match status" value="2"/>
</dbReference>
<dbReference type="AlphaFoldDB" id="A0A118K5A6"/>
<organism evidence="8 9">
    <name type="scientific">Cynara cardunculus var. scolymus</name>
    <name type="common">Globe artichoke</name>
    <name type="synonym">Cynara scolymus</name>
    <dbReference type="NCBI Taxonomy" id="59895"/>
    <lineage>
        <taxon>Eukaryota</taxon>
        <taxon>Viridiplantae</taxon>
        <taxon>Streptophyta</taxon>
        <taxon>Embryophyta</taxon>
        <taxon>Tracheophyta</taxon>
        <taxon>Spermatophyta</taxon>
        <taxon>Magnoliopsida</taxon>
        <taxon>eudicotyledons</taxon>
        <taxon>Gunneridae</taxon>
        <taxon>Pentapetalae</taxon>
        <taxon>asterids</taxon>
        <taxon>campanulids</taxon>
        <taxon>Asterales</taxon>
        <taxon>Asteraceae</taxon>
        <taxon>Carduoideae</taxon>
        <taxon>Cardueae</taxon>
        <taxon>Carduinae</taxon>
        <taxon>Cynara</taxon>
    </lineage>
</organism>
<keyword evidence="4" id="KW-0460">Magnesium</keyword>
<dbReference type="GO" id="GO:0016887">
    <property type="term" value="F:ATP hydrolysis activity"/>
    <property type="evidence" value="ECO:0007669"/>
    <property type="project" value="InterPro"/>
</dbReference>
<dbReference type="GO" id="GO:0005524">
    <property type="term" value="F:ATP binding"/>
    <property type="evidence" value="ECO:0007669"/>
    <property type="project" value="InterPro"/>
</dbReference>
<evidence type="ECO:0000256" key="2">
    <source>
        <dbReference type="ARBA" id="ARBA00007448"/>
    </source>
</evidence>
<evidence type="ECO:0000256" key="5">
    <source>
        <dbReference type="ARBA" id="ARBA00049360"/>
    </source>
</evidence>
<evidence type="ECO:0000256" key="6">
    <source>
        <dbReference type="SAM" id="MobiDB-lite"/>
    </source>
</evidence>
<evidence type="ECO:0000259" key="7">
    <source>
        <dbReference type="SMART" id="SM00382"/>
    </source>
</evidence>
<dbReference type="InterPro" id="IPR003960">
    <property type="entry name" value="ATPase_AAA_CS"/>
</dbReference>
<gene>
    <name evidence="8" type="ORF">Ccrd_012816</name>
</gene>
<feature type="domain" description="AAA+ ATPase" evidence="7">
    <location>
        <begin position="225"/>
        <end position="348"/>
    </location>
</feature>
<keyword evidence="3" id="KW-0378">Hydrolase</keyword>
<comment type="similarity">
    <text evidence="2">Belongs to the AAA ATPase family. BCS1 subfamily.</text>
</comment>
<dbReference type="PANTHER" id="PTHR23070">
    <property type="entry name" value="BCS1 AAA-TYPE ATPASE"/>
    <property type="match status" value="1"/>
</dbReference>
<comment type="caution">
    <text evidence="8">The sequence shown here is derived from an EMBL/GenBank/DDBJ whole genome shotgun (WGS) entry which is preliminary data.</text>
</comment>
<reference evidence="8 9" key="1">
    <citation type="journal article" date="2016" name="Sci. Rep.">
        <title>The genome sequence of the outbreeding globe artichoke constructed de novo incorporating a phase-aware low-pass sequencing strategy of F1 progeny.</title>
        <authorList>
            <person name="Scaglione D."/>
            <person name="Reyes-Chin-Wo S."/>
            <person name="Acquadro A."/>
            <person name="Froenicke L."/>
            <person name="Portis E."/>
            <person name="Beitel C."/>
            <person name="Tirone M."/>
            <person name="Mauro R."/>
            <person name="Lo Monaco A."/>
            <person name="Mauromicale G."/>
            <person name="Faccioli P."/>
            <person name="Cattivelli L."/>
            <person name="Rieseberg L."/>
            <person name="Michelmore R."/>
            <person name="Lanteri S."/>
        </authorList>
    </citation>
    <scope>NUCLEOTIDE SEQUENCE [LARGE SCALE GENOMIC DNA]</scope>
    <source>
        <strain evidence="8">2C</strain>
    </source>
</reference>
<dbReference type="EMBL" id="LEKV01001089">
    <property type="protein sequence ID" value="KVI08807.1"/>
    <property type="molecule type" value="Genomic_DNA"/>
</dbReference>
<evidence type="ECO:0000256" key="4">
    <source>
        <dbReference type="ARBA" id="ARBA00022842"/>
    </source>
</evidence>
<feature type="domain" description="AAA+ ATPase" evidence="7">
    <location>
        <begin position="1041"/>
        <end position="1145"/>
    </location>
</feature>
<evidence type="ECO:0000256" key="3">
    <source>
        <dbReference type="ARBA" id="ARBA00022801"/>
    </source>
</evidence>
<dbReference type="Gene3D" id="3.40.50.300">
    <property type="entry name" value="P-loop containing nucleotide triphosphate hydrolases"/>
    <property type="match status" value="3"/>
</dbReference>
<proteinExistence type="inferred from homology"/>